<reference evidence="1 2" key="1">
    <citation type="submission" date="2015-03" db="EMBL/GenBank/DDBJ databases">
        <authorList>
            <person name="Murphy D."/>
        </authorList>
    </citation>
    <scope>NUCLEOTIDE SEQUENCE [LARGE SCALE GENOMIC DNA]</scope>
    <source>
        <strain evidence="1 2">OL-4</strain>
    </source>
</reference>
<dbReference type="EMBL" id="CGIH01000052">
    <property type="protein sequence ID" value="CFY10460.1"/>
    <property type="molecule type" value="Genomic_DNA"/>
</dbReference>
<name>A0A0E3W3X1_9FIRM</name>
<sequence>MGASWDASTFPIIEKIQAALPRYLICVMEAISFVKIL</sequence>
<keyword evidence="2" id="KW-1185">Reference proteome</keyword>
<evidence type="ECO:0000313" key="2">
    <source>
        <dbReference type="Proteomes" id="UP000045545"/>
    </source>
</evidence>
<protein>
    <submittedName>
        <fullName evidence="1">Uncharacterized</fullName>
    </submittedName>
</protein>
<evidence type="ECO:0000313" key="1">
    <source>
        <dbReference type="EMBL" id="CFY10460.1"/>
    </source>
</evidence>
<gene>
    <name evidence="1" type="ORF">2751</name>
</gene>
<organism evidence="1 2">
    <name type="scientific">Syntrophomonas zehnderi OL-4</name>
    <dbReference type="NCBI Taxonomy" id="690567"/>
    <lineage>
        <taxon>Bacteria</taxon>
        <taxon>Bacillati</taxon>
        <taxon>Bacillota</taxon>
        <taxon>Clostridia</taxon>
        <taxon>Eubacteriales</taxon>
        <taxon>Syntrophomonadaceae</taxon>
        <taxon>Syntrophomonas</taxon>
    </lineage>
</organism>
<proteinExistence type="predicted"/>
<accession>A0A0E3W3X1</accession>
<dbReference type="Proteomes" id="UP000045545">
    <property type="component" value="Unassembled WGS sequence"/>
</dbReference>
<dbReference type="AlphaFoldDB" id="A0A0E3W3X1"/>